<dbReference type="EMBL" id="CP059732">
    <property type="protein sequence ID" value="QMW03001.1"/>
    <property type="molecule type" value="Genomic_DNA"/>
</dbReference>
<dbReference type="RefSeq" id="WP_182460290.1">
    <property type="nucleotide sequence ID" value="NZ_CP059732.1"/>
</dbReference>
<dbReference type="Gene3D" id="1.25.40.10">
    <property type="entry name" value="Tetratricopeptide repeat domain"/>
    <property type="match status" value="1"/>
</dbReference>
<keyword evidence="2" id="KW-1185">Reference proteome</keyword>
<reference evidence="1 2" key="1">
    <citation type="submission" date="2020-07" db="EMBL/GenBank/DDBJ databases">
        <title>Spirosoma foliorum sp. nov., isolated from the leaves on the Nejang mountain Korea, Republic of.</title>
        <authorList>
            <person name="Ho H."/>
            <person name="Lee Y.-J."/>
            <person name="Nurcahyanto D.-A."/>
            <person name="Kim S.-G."/>
        </authorList>
    </citation>
    <scope>NUCLEOTIDE SEQUENCE [LARGE SCALE GENOMIC DNA]</scope>
    <source>
        <strain evidence="1 2">PL0136</strain>
    </source>
</reference>
<dbReference type="SUPFAM" id="SSF48452">
    <property type="entry name" value="TPR-like"/>
    <property type="match status" value="1"/>
</dbReference>
<proteinExistence type="predicted"/>
<dbReference type="SMART" id="SM00028">
    <property type="entry name" value="TPR"/>
    <property type="match status" value="3"/>
</dbReference>
<dbReference type="InterPro" id="IPR019734">
    <property type="entry name" value="TPR_rpt"/>
</dbReference>
<dbReference type="InterPro" id="IPR011990">
    <property type="entry name" value="TPR-like_helical_dom_sf"/>
</dbReference>
<dbReference type="Proteomes" id="UP000515369">
    <property type="component" value="Chromosome"/>
</dbReference>
<gene>
    <name evidence="1" type="ORF">H3H32_34825</name>
</gene>
<accession>A0A7G5GVV9</accession>
<evidence type="ECO:0000313" key="2">
    <source>
        <dbReference type="Proteomes" id="UP000515369"/>
    </source>
</evidence>
<name>A0A7G5GVV9_9BACT</name>
<organism evidence="1 2">
    <name type="scientific">Spirosoma foliorum</name>
    <dbReference type="NCBI Taxonomy" id="2710596"/>
    <lineage>
        <taxon>Bacteria</taxon>
        <taxon>Pseudomonadati</taxon>
        <taxon>Bacteroidota</taxon>
        <taxon>Cytophagia</taxon>
        <taxon>Cytophagales</taxon>
        <taxon>Cytophagaceae</taxon>
        <taxon>Spirosoma</taxon>
    </lineage>
</organism>
<protein>
    <recommendedName>
        <fullName evidence="3">Tetratricopeptide repeat protein</fullName>
    </recommendedName>
</protein>
<evidence type="ECO:0008006" key="3">
    <source>
        <dbReference type="Google" id="ProtNLM"/>
    </source>
</evidence>
<sequence length="425" mass="48640">MPFVATNPLSQRLAVLERLWLEFRRLSNARLCRWLFAPGEAWFLDTFLQEQAGVDAVSNDIFLTLRTPVQHWQTYFEQALDELTGLINHDVALLADRDLAIVWASEPKKAEEDPLARFVGYLNRFMKGLSAHTDGALVLCLLPKSFASPTVLDQMLTALLQANLSPDIRLIVADTIGEEQLATLPGRFGKAVHSHPIDLQLQKLTRQLASFGPPTAPDVKFRQWHAELTNAMAQRNLRDVEYFANNCLLICQQENWRSLEASVNLSVAHAYVDHRRYEEALSLYNRVIDQMEILFNQGDETAGRMSIMAWLGAGSVYTELRQRQRAIDCYGLASERAEALQEWLLAIESHRRLGAAYTQESRMRLSETHYLQLFTLAEHLPAEHHQLARLPEIGQLYWQQQQTPEKRQKVTELLNQLLGTGWRKT</sequence>
<dbReference type="AlphaFoldDB" id="A0A7G5GVV9"/>
<dbReference type="KEGG" id="sfol:H3H32_34825"/>
<evidence type="ECO:0000313" key="1">
    <source>
        <dbReference type="EMBL" id="QMW03001.1"/>
    </source>
</evidence>